<evidence type="ECO:0000313" key="3">
    <source>
        <dbReference type="Proteomes" id="UP000011087"/>
    </source>
</evidence>
<organism evidence="1">
    <name type="scientific">Guillardia theta (strain CCMP2712)</name>
    <name type="common">Cryptophyte</name>
    <dbReference type="NCBI Taxonomy" id="905079"/>
    <lineage>
        <taxon>Eukaryota</taxon>
        <taxon>Cryptophyceae</taxon>
        <taxon>Pyrenomonadales</taxon>
        <taxon>Geminigeraceae</taxon>
        <taxon>Guillardia</taxon>
    </lineage>
</organism>
<name>L1J9V0_GUITC</name>
<reference evidence="3" key="2">
    <citation type="submission" date="2012-11" db="EMBL/GenBank/DDBJ databases">
        <authorList>
            <person name="Kuo A."/>
            <person name="Curtis B.A."/>
            <person name="Tanifuji G."/>
            <person name="Burki F."/>
            <person name="Gruber A."/>
            <person name="Irimia M."/>
            <person name="Maruyama S."/>
            <person name="Arias M.C."/>
            <person name="Ball S.G."/>
            <person name="Gile G.H."/>
            <person name="Hirakawa Y."/>
            <person name="Hopkins J.F."/>
            <person name="Rensing S.A."/>
            <person name="Schmutz J."/>
            <person name="Symeonidi A."/>
            <person name="Elias M."/>
            <person name="Eveleigh R.J."/>
            <person name="Herman E.K."/>
            <person name="Klute M.J."/>
            <person name="Nakayama T."/>
            <person name="Obornik M."/>
            <person name="Reyes-Prieto A."/>
            <person name="Armbrust E.V."/>
            <person name="Aves S.J."/>
            <person name="Beiko R.G."/>
            <person name="Coutinho P."/>
            <person name="Dacks J.B."/>
            <person name="Durnford D.G."/>
            <person name="Fast N.M."/>
            <person name="Green B.R."/>
            <person name="Grisdale C."/>
            <person name="Hempe F."/>
            <person name="Henrissat B."/>
            <person name="Hoppner M.P."/>
            <person name="Ishida K.-I."/>
            <person name="Kim E."/>
            <person name="Koreny L."/>
            <person name="Kroth P.G."/>
            <person name="Liu Y."/>
            <person name="Malik S.-B."/>
            <person name="Maier U.G."/>
            <person name="McRose D."/>
            <person name="Mock T."/>
            <person name="Neilson J.A."/>
            <person name="Onodera N.T."/>
            <person name="Poole A.M."/>
            <person name="Pritham E.J."/>
            <person name="Richards T.A."/>
            <person name="Rocap G."/>
            <person name="Roy S.W."/>
            <person name="Sarai C."/>
            <person name="Schaack S."/>
            <person name="Shirato S."/>
            <person name="Slamovits C.H."/>
            <person name="Spencer D.F."/>
            <person name="Suzuki S."/>
            <person name="Worden A.Z."/>
            <person name="Zauner S."/>
            <person name="Barry K."/>
            <person name="Bell C."/>
            <person name="Bharti A.K."/>
            <person name="Crow J.A."/>
            <person name="Grimwood J."/>
            <person name="Kramer R."/>
            <person name="Lindquist E."/>
            <person name="Lucas S."/>
            <person name="Salamov A."/>
            <person name="McFadden G.I."/>
            <person name="Lane C.E."/>
            <person name="Keeling P.J."/>
            <person name="Gray M.W."/>
            <person name="Grigoriev I.V."/>
            <person name="Archibald J.M."/>
        </authorList>
    </citation>
    <scope>NUCLEOTIDE SEQUENCE</scope>
    <source>
        <strain evidence="3">CCMP2712</strain>
    </source>
</reference>
<dbReference type="PaxDb" id="55529-EKX45308"/>
<evidence type="ECO:0000313" key="2">
    <source>
        <dbReference type="EnsemblProtists" id="EKX45308"/>
    </source>
</evidence>
<dbReference type="OrthoDB" id="10535246at2759"/>
<reference evidence="1 3" key="1">
    <citation type="journal article" date="2012" name="Nature">
        <title>Algal genomes reveal evolutionary mosaicism and the fate of nucleomorphs.</title>
        <authorList>
            <consortium name="DOE Joint Genome Institute"/>
            <person name="Curtis B.A."/>
            <person name="Tanifuji G."/>
            <person name="Burki F."/>
            <person name="Gruber A."/>
            <person name="Irimia M."/>
            <person name="Maruyama S."/>
            <person name="Arias M.C."/>
            <person name="Ball S.G."/>
            <person name="Gile G.H."/>
            <person name="Hirakawa Y."/>
            <person name="Hopkins J.F."/>
            <person name="Kuo A."/>
            <person name="Rensing S.A."/>
            <person name="Schmutz J."/>
            <person name="Symeonidi A."/>
            <person name="Elias M."/>
            <person name="Eveleigh R.J."/>
            <person name="Herman E.K."/>
            <person name="Klute M.J."/>
            <person name="Nakayama T."/>
            <person name="Obornik M."/>
            <person name="Reyes-Prieto A."/>
            <person name="Armbrust E.V."/>
            <person name="Aves S.J."/>
            <person name="Beiko R.G."/>
            <person name="Coutinho P."/>
            <person name="Dacks J.B."/>
            <person name="Durnford D.G."/>
            <person name="Fast N.M."/>
            <person name="Green B.R."/>
            <person name="Grisdale C.J."/>
            <person name="Hempel F."/>
            <person name="Henrissat B."/>
            <person name="Hoppner M.P."/>
            <person name="Ishida K."/>
            <person name="Kim E."/>
            <person name="Koreny L."/>
            <person name="Kroth P.G."/>
            <person name="Liu Y."/>
            <person name="Malik S.B."/>
            <person name="Maier U.G."/>
            <person name="McRose D."/>
            <person name="Mock T."/>
            <person name="Neilson J.A."/>
            <person name="Onodera N.T."/>
            <person name="Poole A.M."/>
            <person name="Pritham E.J."/>
            <person name="Richards T.A."/>
            <person name="Rocap G."/>
            <person name="Roy S.W."/>
            <person name="Sarai C."/>
            <person name="Schaack S."/>
            <person name="Shirato S."/>
            <person name="Slamovits C.H."/>
            <person name="Spencer D.F."/>
            <person name="Suzuki S."/>
            <person name="Worden A.Z."/>
            <person name="Zauner S."/>
            <person name="Barry K."/>
            <person name="Bell C."/>
            <person name="Bharti A.K."/>
            <person name="Crow J.A."/>
            <person name="Grimwood J."/>
            <person name="Kramer R."/>
            <person name="Lindquist E."/>
            <person name="Lucas S."/>
            <person name="Salamov A."/>
            <person name="McFadden G.I."/>
            <person name="Lane C.E."/>
            <person name="Keeling P.J."/>
            <person name="Gray M.W."/>
            <person name="Grigoriev I.V."/>
            <person name="Archibald J.M."/>
        </authorList>
    </citation>
    <scope>NUCLEOTIDE SEQUENCE</scope>
    <source>
        <strain evidence="1 3">CCMP2712</strain>
    </source>
</reference>
<reference evidence="2" key="3">
    <citation type="submission" date="2016-03" db="UniProtKB">
        <authorList>
            <consortium name="EnsemblProtists"/>
        </authorList>
    </citation>
    <scope>IDENTIFICATION</scope>
</reference>
<dbReference type="AlphaFoldDB" id="L1J9V0"/>
<dbReference type="GeneID" id="17301853"/>
<protein>
    <submittedName>
        <fullName evidence="1 2">Uncharacterized protein</fullName>
    </submittedName>
</protein>
<dbReference type="Proteomes" id="UP000011087">
    <property type="component" value="Unassembled WGS sequence"/>
</dbReference>
<proteinExistence type="predicted"/>
<gene>
    <name evidence="1" type="ORF">GUITHDRAFT_108947</name>
</gene>
<dbReference type="EnsemblProtists" id="EKX45308">
    <property type="protein sequence ID" value="EKX45308"/>
    <property type="gene ID" value="GUITHDRAFT_108947"/>
</dbReference>
<evidence type="ECO:0000313" key="1">
    <source>
        <dbReference type="EMBL" id="EKX45308.1"/>
    </source>
</evidence>
<dbReference type="HOGENOM" id="CLU_593762_0_0_1"/>
<sequence>MPRDSENIELHERINRSYELYPLSKDEVDTCRALLTPSKHTSIMVMPTHHINELGEFQGFRFNAGSQVTADVLPISRKMFFGLTMTECISPESDGSKGVNPKAIELLSNIELCKEKIQKVLTTIQQESLHNKASFQCMPVNAYTYEPPEFIGIYHGFTRGFINDIREHKLYIVCSGGLNYAAHDFYNMILDMGDKVTTAELCESEEVHWLRKASQRARAKIIKMVADEFGLEIPVELDMHEHSSSGCYIASPTTETLFHDIQKTSMDIISVYNHSCNTESVDNGILCPMHPCEGIWLFKGSRINYNGYQSYGTGFGTQFICGAFPTGSYPIARVRRTVRGFYESRRDNVKVSTISMDIHQHNVVTIPGSMFELENQDTESLELHKEYFSFDEPFIKNLENMQWNRDNGVVELMPVIVGLG</sequence>
<dbReference type="KEGG" id="gtt:GUITHDRAFT_108947"/>
<keyword evidence="3" id="KW-1185">Reference proteome</keyword>
<dbReference type="EMBL" id="JH993000">
    <property type="protein sequence ID" value="EKX45308.1"/>
    <property type="molecule type" value="Genomic_DNA"/>
</dbReference>
<dbReference type="RefSeq" id="XP_005832288.1">
    <property type="nucleotide sequence ID" value="XM_005832231.1"/>
</dbReference>
<accession>L1J9V0</accession>